<sequence>PPTHLEIRDTSRFRPISDQQMVSAGQHSNPNLDDITYLGPYVEGQNVTVVCTSFGGILVFNSRNQINLVVML</sequence>
<accession>A0A8J2K2T1</accession>
<gene>
    <name evidence="1" type="ORF">AFUS01_LOCUS15584</name>
</gene>
<feature type="non-terminal residue" evidence="1">
    <location>
        <position position="1"/>
    </location>
</feature>
<dbReference type="Proteomes" id="UP000708208">
    <property type="component" value="Unassembled WGS sequence"/>
</dbReference>
<protein>
    <submittedName>
        <fullName evidence="1">Uncharacterized protein</fullName>
    </submittedName>
</protein>
<name>A0A8J2K2T1_9HEXA</name>
<keyword evidence="2" id="KW-1185">Reference proteome</keyword>
<reference evidence="1" key="1">
    <citation type="submission" date="2021-06" db="EMBL/GenBank/DDBJ databases">
        <authorList>
            <person name="Hodson N. C."/>
            <person name="Mongue J. A."/>
            <person name="Jaron S. K."/>
        </authorList>
    </citation>
    <scope>NUCLEOTIDE SEQUENCE</scope>
</reference>
<evidence type="ECO:0000313" key="1">
    <source>
        <dbReference type="EMBL" id="CAG7726691.1"/>
    </source>
</evidence>
<dbReference type="EMBL" id="CAJVCH010138797">
    <property type="protein sequence ID" value="CAG7726691.1"/>
    <property type="molecule type" value="Genomic_DNA"/>
</dbReference>
<organism evidence="1 2">
    <name type="scientific">Allacma fusca</name>
    <dbReference type="NCBI Taxonomy" id="39272"/>
    <lineage>
        <taxon>Eukaryota</taxon>
        <taxon>Metazoa</taxon>
        <taxon>Ecdysozoa</taxon>
        <taxon>Arthropoda</taxon>
        <taxon>Hexapoda</taxon>
        <taxon>Collembola</taxon>
        <taxon>Symphypleona</taxon>
        <taxon>Sminthuridae</taxon>
        <taxon>Allacma</taxon>
    </lineage>
</organism>
<evidence type="ECO:0000313" key="2">
    <source>
        <dbReference type="Proteomes" id="UP000708208"/>
    </source>
</evidence>
<dbReference type="AlphaFoldDB" id="A0A8J2K2T1"/>
<comment type="caution">
    <text evidence="1">The sequence shown here is derived from an EMBL/GenBank/DDBJ whole genome shotgun (WGS) entry which is preliminary data.</text>
</comment>
<proteinExistence type="predicted"/>